<reference evidence="1 2" key="1">
    <citation type="submission" date="2019-09" db="EMBL/GenBank/DDBJ databases">
        <title>Distinct polysaccharide growth profiles of human intestinal Prevotella copri isolates.</title>
        <authorList>
            <person name="Fehlner-Peach H."/>
            <person name="Magnabosco C."/>
            <person name="Raghavan V."/>
            <person name="Scher J.U."/>
            <person name="Tett A."/>
            <person name="Cox L.M."/>
            <person name="Gottsegen C."/>
            <person name="Watters A."/>
            <person name="Wiltshire- Gordon J.D."/>
            <person name="Segata N."/>
            <person name="Bonneau R."/>
            <person name="Littman D.R."/>
        </authorList>
    </citation>
    <scope>NUCLEOTIDE SEQUENCE [LARGE SCALE GENOMIC DNA]</scope>
    <source>
        <strain evidence="1 2">BVe41219</strain>
    </source>
</reference>
<proteinExistence type="predicted"/>
<comment type="caution">
    <text evidence="1">The sequence shown here is derived from an EMBL/GenBank/DDBJ whole genome shotgun (WGS) entry which is preliminary data.</text>
</comment>
<accession>A0A6A7VI28</accession>
<organism evidence="1 2">
    <name type="scientific">Segatella copri</name>
    <dbReference type="NCBI Taxonomy" id="165179"/>
    <lineage>
        <taxon>Bacteria</taxon>
        <taxon>Pseudomonadati</taxon>
        <taxon>Bacteroidota</taxon>
        <taxon>Bacteroidia</taxon>
        <taxon>Bacteroidales</taxon>
        <taxon>Prevotellaceae</taxon>
        <taxon>Segatella</taxon>
    </lineage>
</organism>
<protein>
    <submittedName>
        <fullName evidence="1">Uncharacterized protein</fullName>
    </submittedName>
</protein>
<dbReference type="AlphaFoldDB" id="A0A6A7VI28"/>
<sequence>MARAKYYIKSQIEGEEIEELANFTRKDKAEQFLNGLFREYKKTDNFYPHWVRQGYFKTEFACLGLNRTTEYWIEKY</sequence>
<evidence type="ECO:0000313" key="2">
    <source>
        <dbReference type="Proteomes" id="UP000358159"/>
    </source>
</evidence>
<name>A0A6A7VI28_9BACT</name>
<gene>
    <name evidence="1" type="ORF">F7D42_01740</name>
</gene>
<dbReference type="EMBL" id="VZAZ01000007">
    <property type="protein sequence ID" value="MQO54454.1"/>
    <property type="molecule type" value="Genomic_DNA"/>
</dbReference>
<dbReference type="RefSeq" id="WP_153094085.1">
    <property type="nucleotide sequence ID" value="NZ_VZAK01000031.1"/>
</dbReference>
<evidence type="ECO:0000313" key="1">
    <source>
        <dbReference type="EMBL" id="MQO54454.1"/>
    </source>
</evidence>
<dbReference type="Proteomes" id="UP000358159">
    <property type="component" value="Unassembled WGS sequence"/>
</dbReference>